<dbReference type="RefSeq" id="WP_012733757.1">
    <property type="nucleotide sequence ID" value="NZ_CP021075.1"/>
</dbReference>
<evidence type="ECO:0000313" key="6">
    <source>
        <dbReference type="Proteomes" id="UP001056386"/>
    </source>
</evidence>
<name>A0AAP9XWZ6_BURGL</name>
<evidence type="ECO:0000256" key="1">
    <source>
        <dbReference type="SAM" id="MobiDB-lite"/>
    </source>
</evidence>
<evidence type="ECO:0000313" key="4">
    <source>
        <dbReference type="EMBL" id="USS43999.1"/>
    </source>
</evidence>
<feature type="compositionally biased region" description="Low complexity" evidence="1">
    <location>
        <begin position="29"/>
        <end position="43"/>
    </location>
</feature>
<keyword evidence="2" id="KW-0732">Signal</keyword>
<reference evidence="4" key="2">
    <citation type="submission" date="2022-06" db="EMBL/GenBank/DDBJ databases">
        <title>Draft genome sequence of Burkholderia glumae strain GR20004 isolated from rice panicle showing bacterial panicle blight.</title>
        <authorList>
            <person name="Choi S.Y."/>
            <person name="Lee Y.H."/>
        </authorList>
    </citation>
    <scope>NUCLEOTIDE SEQUENCE</scope>
    <source>
        <strain evidence="4">GR20004</strain>
    </source>
</reference>
<dbReference type="EMBL" id="CP065600">
    <property type="protein sequence ID" value="QPQ90198.1"/>
    <property type="molecule type" value="Genomic_DNA"/>
</dbReference>
<protein>
    <submittedName>
        <fullName evidence="3">DUF4148 domain-containing protein</fullName>
    </submittedName>
</protein>
<accession>A0AAP9XWZ6</accession>
<gene>
    <name evidence="3" type="ORF">I6H06_11545</name>
    <name evidence="4" type="ORF">NFI99_05150</name>
</gene>
<sequence>MRPLRKLSLAALTLSLTLGLSGVALAQTPASDPAAAAPASAPSKAEKRKQARAQHRAERKAARAKNSAELKKLEDNGYKPAANDPNYPQDLQNAEKRAAGAASSGQ</sequence>
<feature type="region of interest" description="Disordered" evidence="1">
    <location>
        <begin position="29"/>
        <end position="106"/>
    </location>
</feature>
<keyword evidence="6" id="KW-1185">Reference proteome</keyword>
<organism evidence="3 5">
    <name type="scientific">Burkholderia glumae</name>
    <name type="common">Pseudomonas glumae</name>
    <dbReference type="NCBI Taxonomy" id="337"/>
    <lineage>
        <taxon>Bacteria</taxon>
        <taxon>Pseudomonadati</taxon>
        <taxon>Pseudomonadota</taxon>
        <taxon>Betaproteobacteria</taxon>
        <taxon>Burkholderiales</taxon>
        <taxon>Burkholderiaceae</taxon>
        <taxon>Burkholderia</taxon>
    </lineage>
</organism>
<dbReference type="AlphaFoldDB" id="A0AAP9XWZ6"/>
<proteinExistence type="predicted"/>
<evidence type="ECO:0000313" key="3">
    <source>
        <dbReference type="EMBL" id="QPQ90198.1"/>
    </source>
</evidence>
<dbReference type="Proteomes" id="UP000594892">
    <property type="component" value="Chromosome 1"/>
</dbReference>
<evidence type="ECO:0000313" key="5">
    <source>
        <dbReference type="Proteomes" id="UP000594892"/>
    </source>
</evidence>
<dbReference type="Proteomes" id="UP001056386">
    <property type="component" value="Chromosome 2"/>
</dbReference>
<reference evidence="3 5" key="1">
    <citation type="submission" date="2020-12" db="EMBL/GenBank/DDBJ databases">
        <title>FDA dAtabase for Regulatory Grade micrObial Sequences (FDA-ARGOS): Supporting development and validation of Infectious Disease Dx tests.</title>
        <authorList>
            <person name="Minogue T."/>
            <person name="Wolcott M."/>
            <person name="Wasieloski L."/>
            <person name="Aguilar W."/>
            <person name="Moore D."/>
            <person name="Jaissle J."/>
            <person name="Tallon L."/>
            <person name="Sadzewicz L."/>
            <person name="Zhao X."/>
            <person name="Boylan J."/>
            <person name="Ott S."/>
            <person name="Bowen H."/>
            <person name="Vavikolanu K."/>
            <person name="Mehta A."/>
            <person name="Aluvathingal J."/>
            <person name="Nadendla S."/>
            <person name="Yan Y."/>
            <person name="Sichtig H."/>
        </authorList>
    </citation>
    <scope>NUCLEOTIDE SEQUENCE [LARGE SCALE GENOMIC DNA]</scope>
    <source>
        <strain evidence="3 5">FDAARGOS_949</strain>
    </source>
</reference>
<feature type="compositionally biased region" description="Basic and acidic residues" evidence="1">
    <location>
        <begin position="55"/>
        <end position="77"/>
    </location>
</feature>
<dbReference type="GeneID" id="45694941"/>
<dbReference type="EMBL" id="CP099583">
    <property type="protein sequence ID" value="USS43999.1"/>
    <property type="molecule type" value="Genomic_DNA"/>
</dbReference>
<feature type="chain" id="PRO_5042837759" evidence="2">
    <location>
        <begin position="27"/>
        <end position="106"/>
    </location>
</feature>
<evidence type="ECO:0000256" key="2">
    <source>
        <dbReference type="SAM" id="SignalP"/>
    </source>
</evidence>
<feature type="signal peptide" evidence="2">
    <location>
        <begin position="1"/>
        <end position="26"/>
    </location>
</feature>